<gene>
    <name evidence="1" type="ORF">SAMN02745138_00589</name>
</gene>
<evidence type="ECO:0000313" key="1">
    <source>
        <dbReference type="EMBL" id="SHJ81840.1"/>
    </source>
</evidence>
<dbReference type="EMBL" id="FRAH01000006">
    <property type="protein sequence ID" value="SHJ81840.1"/>
    <property type="molecule type" value="Genomic_DNA"/>
</dbReference>
<protein>
    <submittedName>
        <fullName evidence="1">Uncharacterized protein</fullName>
    </submittedName>
</protein>
<sequence>MGKTKICREEKWVLFDNIKIFFQKNRIPLYKDTKNYCEI</sequence>
<accession>A0A1M6MES2</accession>
<reference evidence="1 2" key="1">
    <citation type="submission" date="2016-11" db="EMBL/GenBank/DDBJ databases">
        <authorList>
            <person name="Jaros S."/>
            <person name="Januszkiewicz K."/>
            <person name="Wedrychowicz H."/>
        </authorList>
    </citation>
    <scope>NUCLEOTIDE SEQUENCE [LARGE SCALE GENOMIC DNA]</scope>
    <source>
        <strain evidence="1 2">DSM 14214</strain>
    </source>
</reference>
<keyword evidence="2" id="KW-1185">Reference proteome</keyword>
<name>A0A1M6MES2_9FIRM</name>
<organism evidence="1 2">
    <name type="scientific">Anaerotignum lactatifermentans DSM 14214</name>
    <dbReference type="NCBI Taxonomy" id="1121323"/>
    <lineage>
        <taxon>Bacteria</taxon>
        <taxon>Bacillati</taxon>
        <taxon>Bacillota</taxon>
        <taxon>Clostridia</taxon>
        <taxon>Lachnospirales</taxon>
        <taxon>Anaerotignaceae</taxon>
        <taxon>Anaerotignum</taxon>
    </lineage>
</organism>
<evidence type="ECO:0000313" key="2">
    <source>
        <dbReference type="Proteomes" id="UP000183975"/>
    </source>
</evidence>
<dbReference type="AlphaFoldDB" id="A0A1M6MES2"/>
<proteinExistence type="predicted"/>
<dbReference type="Proteomes" id="UP000183975">
    <property type="component" value="Unassembled WGS sequence"/>
</dbReference>